<dbReference type="PANTHER" id="PTHR33202">
    <property type="entry name" value="ZINC UPTAKE REGULATION PROTEIN"/>
    <property type="match status" value="1"/>
</dbReference>
<dbReference type="GO" id="GO:0045892">
    <property type="term" value="P:negative regulation of DNA-templated transcription"/>
    <property type="evidence" value="ECO:0007669"/>
    <property type="project" value="TreeGrafter"/>
</dbReference>
<feature type="binding site" evidence="7">
    <location>
        <position position="120"/>
    </location>
    <ligand>
        <name>Zn(2+)</name>
        <dbReference type="ChEBI" id="CHEBI:29105"/>
    </ligand>
</feature>
<dbReference type="Pfam" id="PF01475">
    <property type="entry name" value="FUR"/>
    <property type="match status" value="1"/>
</dbReference>
<evidence type="ECO:0000256" key="6">
    <source>
        <dbReference type="ARBA" id="ARBA00023163"/>
    </source>
</evidence>
<comment type="cofactor">
    <cofactor evidence="8">
        <name>Mn(2+)</name>
        <dbReference type="ChEBI" id="CHEBI:29035"/>
    </cofactor>
    <cofactor evidence="8">
        <name>Fe(2+)</name>
        <dbReference type="ChEBI" id="CHEBI:29033"/>
    </cofactor>
    <text evidence="8">Binds 1 Mn(2+) or Fe(2+) ion per subunit.</text>
</comment>
<keyword evidence="10" id="KW-1185">Reference proteome</keyword>
<feature type="binding site" evidence="7">
    <location>
        <position position="117"/>
    </location>
    <ligand>
        <name>Zn(2+)</name>
        <dbReference type="ChEBI" id="CHEBI:29105"/>
    </ligand>
</feature>
<keyword evidence="7" id="KW-0479">Metal-binding</keyword>
<comment type="caution">
    <text evidence="9">The sequence shown here is derived from an EMBL/GenBank/DDBJ whole genome shotgun (WGS) entry which is preliminary data.</text>
</comment>
<keyword evidence="8" id="KW-0408">Iron</keyword>
<dbReference type="EMBL" id="BEXT01000001">
    <property type="protein sequence ID" value="GBC63369.1"/>
    <property type="molecule type" value="Genomic_DNA"/>
</dbReference>
<sequence length="144" mass="16601">MTRQRRVILEELKKMKSHPSADEVYEVVRQHLPRISLGTVYRNLEILSELGQIQKLELGGTLKRFDSNTRKHYHIRCINCDRVDDAPMVFMENIEDALDDSTGYKVIGHRLEFLGLCPGCMEKALERNTLDADSDTYAQKASNF</sequence>
<comment type="cofactor">
    <cofactor evidence="7">
        <name>Zn(2+)</name>
        <dbReference type="ChEBI" id="CHEBI:29105"/>
    </cofactor>
    <text evidence="7">Binds 1 zinc ion per subunit.</text>
</comment>
<proteinExistence type="inferred from homology"/>
<dbReference type="GO" id="GO:0008270">
    <property type="term" value="F:zinc ion binding"/>
    <property type="evidence" value="ECO:0007669"/>
    <property type="project" value="TreeGrafter"/>
</dbReference>
<keyword evidence="6" id="KW-0804">Transcription</keyword>
<dbReference type="Gene3D" id="3.30.1490.190">
    <property type="match status" value="1"/>
</dbReference>
<evidence type="ECO:0000256" key="1">
    <source>
        <dbReference type="ARBA" id="ARBA00007957"/>
    </source>
</evidence>
<reference evidence="10" key="2">
    <citation type="submission" date="2019-01" db="EMBL/GenBank/DDBJ databases">
        <title>Genome sequence of Desulfonema ishimotonii strain Tokyo 01.</title>
        <authorList>
            <person name="Fukui M."/>
        </authorList>
    </citation>
    <scope>NUCLEOTIDE SEQUENCE [LARGE SCALE GENOMIC DNA]</scope>
    <source>
        <strain evidence="10">Tokyo 01</strain>
    </source>
</reference>
<feature type="binding site" evidence="8">
    <location>
        <position position="109"/>
    </location>
    <ligand>
        <name>Fe cation</name>
        <dbReference type="ChEBI" id="CHEBI:24875"/>
    </ligand>
</feature>
<feature type="binding site" evidence="7">
    <location>
        <position position="77"/>
    </location>
    <ligand>
        <name>Zn(2+)</name>
        <dbReference type="ChEBI" id="CHEBI:29105"/>
    </ligand>
</feature>
<evidence type="ECO:0000256" key="8">
    <source>
        <dbReference type="PIRSR" id="PIRSR602481-2"/>
    </source>
</evidence>
<evidence type="ECO:0000256" key="5">
    <source>
        <dbReference type="ARBA" id="ARBA00023125"/>
    </source>
</evidence>
<reference evidence="10" key="1">
    <citation type="submission" date="2017-11" db="EMBL/GenBank/DDBJ databases">
        <authorList>
            <person name="Watanabe M."/>
            <person name="Kojima H."/>
        </authorList>
    </citation>
    <scope>NUCLEOTIDE SEQUENCE [LARGE SCALE GENOMIC DNA]</scope>
    <source>
        <strain evidence="10">Tokyo 01</strain>
    </source>
</reference>
<accession>A0A401G2A8</accession>
<dbReference type="OrthoDB" id="8659436at2"/>
<feature type="binding site" evidence="7">
    <location>
        <position position="80"/>
    </location>
    <ligand>
        <name>Zn(2+)</name>
        <dbReference type="ChEBI" id="CHEBI:29105"/>
    </ligand>
</feature>
<keyword evidence="3 7" id="KW-0862">Zinc</keyword>
<organism evidence="9 10">
    <name type="scientific">Desulfonema ishimotonii</name>
    <dbReference type="NCBI Taxonomy" id="45657"/>
    <lineage>
        <taxon>Bacteria</taxon>
        <taxon>Pseudomonadati</taxon>
        <taxon>Thermodesulfobacteriota</taxon>
        <taxon>Desulfobacteria</taxon>
        <taxon>Desulfobacterales</taxon>
        <taxon>Desulfococcaceae</taxon>
        <taxon>Desulfonema</taxon>
    </lineage>
</organism>
<keyword evidence="2" id="KW-0678">Repressor</keyword>
<comment type="similarity">
    <text evidence="1">Belongs to the Fur family.</text>
</comment>
<evidence type="ECO:0000313" key="9">
    <source>
        <dbReference type="EMBL" id="GBC63369.1"/>
    </source>
</evidence>
<keyword evidence="4" id="KW-0805">Transcription regulation</keyword>
<dbReference type="GO" id="GO:0000976">
    <property type="term" value="F:transcription cis-regulatory region binding"/>
    <property type="evidence" value="ECO:0007669"/>
    <property type="project" value="TreeGrafter"/>
</dbReference>
<dbReference type="InterPro" id="IPR036390">
    <property type="entry name" value="WH_DNA-bd_sf"/>
</dbReference>
<protein>
    <submittedName>
        <fullName evidence="9">Transcriptional repressor</fullName>
    </submittedName>
</protein>
<dbReference type="GO" id="GO:1900376">
    <property type="term" value="P:regulation of secondary metabolite biosynthetic process"/>
    <property type="evidence" value="ECO:0007669"/>
    <property type="project" value="TreeGrafter"/>
</dbReference>
<name>A0A401G2A8_9BACT</name>
<evidence type="ECO:0000256" key="2">
    <source>
        <dbReference type="ARBA" id="ARBA00022491"/>
    </source>
</evidence>
<gene>
    <name evidence="9" type="ORF">DENIS_4363</name>
</gene>
<keyword evidence="5" id="KW-0238">DNA-binding</keyword>
<dbReference type="Gene3D" id="1.10.10.10">
    <property type="entry name" value="Winged helix-like DNA-binding domain superfamily/Winged helix DNA-binding domain"/>
    <property type="match status" value="1"/>
</dbReference>
<evidence type="ECO:0000256" key="4">
    <source>
        <dbReference type="ARBA" id="ARBA00023015"/>
    </source>
</evidence>
<feature type="binding site" evidence="8">
    <location>
        <position position="92"/>
    </location>
    <ligand>
        <name>Fe cation</name>
        <dbReference type="ChEBI" id="CHEBI:24875"/>
    </ligand>
</feature>
<evidence type="ECO:0000313" key="10">
    <source>
        <dbReference type="Proteomes" id="UP000288096"/>
    </source>
</evidence>
<dbReference type="PANTHER" id="PTHR33202:SF8">
    <property type="entry name" value="PEROXIDE-RESPONSIVE REPRESSOR PERR"/>
    <property type="match status" value="1"/>
</dbReference>
<dbReference type="InterPro" id="IPR043135">
    <property type="entry name" value="Fur_C"/>
</dbReference>
<evidence type="ECO:0000256" key="7">
    <source>
        <dbReference type="PIRSR" id="PIRSR602481-1"/>
    </source>
</evidence>
<dbReference type="AlphaFoldDB" id="A0A401G2A8"/>
<dbReference type="GO" id="GO:0003700">
    <property type="term" value="F:DNA-binding transcription factor activity"/>
    <property type="evidence" value="ECO:0007669"/>
    <property type="project" value="InterPro"/>
</dbReference>
<dbReference type="Proteomes" id="UP000288096">
    <property type="component" value="Unassembled WGS sequence"/>
</dbReference>
<dbReference type="InterPro" id="IPR002481">
    <property type="entry name" value="FUR"/>
</dbReference>
<dbReference type="SUPFAM" id="SSF46785">
    <property type="entry name" value="Winged helix' DNA-binding domain"/>
    <property type="match status" value="1"/>
</dbReference>
<dbReference type="InterPro" id="IPR036388">
    <property type="entry name" value="WH-like_DNA-bd_sf"/>
</dbReference>
<evidence type="ECO:0000256" key="3">
    <source>
        <dbReference type="ARBA" id="ARBA00022833"/>
    </source>
</evidence>
<dbReference type="CDD" id="cd07153">
    <property type="entry name" value="Fur_like"/>
    <property type="match status" value="1"/>
</dbReference>